<dbReference type="SMART" id="SM01002">
    <property type="entry name" value="AlaDh_PNT_C"/>
    <property type="match status" value="1"/>
</dbReference>
<dbReference type="GO" id="GO:0000286">
    <property type="term" value="F:alanine dehydrogenase activity"/>
    <property type="evidence" value="ECO:0007669"/>
    <property type="project" value="TreeGrafter"/>
</dbReference>
<evidence type="ECO:0000259" key="2">
    <source>
        <dbReference type="SMART" id="SM01002"/>
    </source>
</evidence>
<dbReference type="GO" id="GO:0005886">
    <property type="term" value="C:plasma membrane"/>
    <property type="evidence" value="ECO:0007669"/>
    <property type="project" value="TreeGrafter"/>
</dbReference>
<dbReference type="PATRIC" id="fig|2754.20.peg.1402"/>
<evidence type="ECO:0000259" key="3">
    <source>
        <dbReference type="SMART" id="SM01003"/>
    </source>
</evidence>
<feature type="domain" description="Alanine dehydrogenase/pyridine nucleotide transhydrogenase N-terminal" evidence="3">
    <location>
        <begin position="8"/>
        <end position="136"/>
    </location>
</feature>
<dbReference type="GeneID" id="90984524"/>
<dbReference type="RefSeq" id="WP_037978177.1">
    <property type="nucleotide sequence ID" value="NZ_JMKI01000051.1"/>
</dbReference>
<dbReference type="GO" id="GO:0047126">
    <property type="term" value="F:N5-(carboxyethyl)ornithine synthase activity"/>
    <property type="evidence" value="ECO:0007669"/>
    <property type="project" value="InterPro"/>
</dbReference>
<dbReference type="eggNOG" id="COG0686">
    <property type="taxonomic scope" value="Bacteria"/>
</dbReference>
<dbReference type="InterPro" id="IPR007698">
    <property type="entry name" value="AlaDH/PNT_NAD(H)-bd"/>
</dbReference>
<name>A0A073IP71_9BACT</name>
<dbReference type="Gene3D" id="3.40.50.720">
    <property type="entry name" value="NAD(P)-binding Rossmann-like Domain"/>
    <property type="match status" value="4"/>
</dbReference>
<dbReference type="EMBL" id="JMKI01000051">
    <property type="protein sequence ID" value="KEJ91375.1"/>
    <property type="molecule type" value="Genomic_DNA"/>
</dbReference>
<proteinExistence type="predicted"/>
<comment type="caution">
    <text evidence="4">The sequence shown here is derived from an EMBL/GenBank/DDBJ whole genome shotgun (WGS) entry which is preliminary data.</text>
</comment>
<dbReference type="SUPFAM" id="SSF51735">
    <property type="entry name" value="NAD(P)-binding Rossmann-fold domains"/>
    <property type="match status" value="1"/>
</dbReference>
<evidence type="ECO:0000313" key="5">
    <source>
        <dbReference type="Proteomes" id="UP000027665"/>
    </source>
</evidence>
<dbReference type="Pfam" id="PF05222">
    <property type="entry name" value="AlaDh_PNT_N"/>
    <property type="match status" value="1"/>
</dbReference>
<dbReference type="Pfam" id="PF01262">
    <property type="entry name" value="AlaDh_PNT_C"/>
    <property type="match status" value="1"/>
</dbReference>
<evidence type="ECO:0000313" key="4">
    <source>
        <dbReference type="EMBL" id="KEJ91375.1"/>
    </source>
</evidence>
<gene>
    <name evidence="4" type="ORF">EH55_11060</name>
</gene>
<dbReference type="InterPro" id="IPR036291">
    <property type="entry name" value="NAD(P)-bd_dom_sf"/>
</dbReference>
<dbReference type="GO" id="GO:0006524">
    <property type="term" value="P:alanine catabolic process"/>
    <property type="evidence" value="ECO:0007669"/>
    <property type="project" value="TreeGrafter"/>
</dbReference>
<dbReference type="CDD" id="cd12181">
    <property type="entry name" value="ceo_syn"/>
    <property type="match status" value="1"/>
</dbReference>
<keyword evidence="5" id="KW-1185">Reference proteome</keyword>
<organism evidence="4 5">
    <name type="scientific">Synergistes jonesii</name>
    <dbReference type="NCBI Taxonomy" id="2754"/>
    <lineage>
        <taxon>Bacteria</taxon>
        <taxon>Thermotogati</taxon>
        <taxon>Synergistota</taxon>
        <taxon>Synergistia</taxon>
        <taxon>Synergistales</taxon>
        <taxon>Synergistaceae</taxon>
        <taxon>Synergistes</taxon>
    </lineage>
</organism>
<dbReference type="InterPro" id="IPR046951">
    <property type="entry name" value="CEOS"/>
</dbReference>
<dbReference type="SUPFAM" id="SSF52283">
    <property type="entry name" value="Formate/glycerate dehydrogenase catalytic domain-like"/>
    <property type="match status" value="1"/>
</dbReference>
<dbReference type="Proteomes" id="UP000027665">
    <property type="component" value="Unassembled WGS sequence"/>
</dbReference>
<dbReference type="STRING" id="2754.EH55_11060"/>
<accession>A0A073IP71</accession>
<keyword evidence="1" id="KW-0560">Oxidoreductase</keyword>
<feature type="domain" description="Alanine dehydrogenase/pyridine nucleotide transhydrogenase NAD(H)-binding" evidence="2">
    <location>
        <begin position="137"/>
        <end position="263"/>
    </location>
</feature>
<sequence length="322" mass="36551">MNSLKTVGFPINDKENEKRRSLLPTDLKRIKHTGMIYIEEGYGEVLGIPDEAYVKSGAQVASRKEILDKDIICDAKIGDAAYLAELREGQIIFGWVHAVQNREITDAIVDNKLTAYAWEDMFELTRHLFWRNNQMAGEAAVMHAYLCYGRMPYETKVAVLGKGNVAQGAIKILTKLGADVTIYDIQDETLFKKDFKQYDVVVNAVLWDTKRKDHIIYERDLPEMKHGSMIVDISCDKHGGIESSVPTTIEEPYFFKGGVMHYAVDHTPSLFYKTTSACISVIVSRYIDELITDEPDDILKKSLIIEGGVILDQRIKDFQNRC</sequence>
<reference evidence="4 5" key="1">
    <citation type="submission" date="2014-04" db="EMBL/GenBank/DDBJ databases">
        <title>Draft Genome Sequence of Synergistes jonesii.</title>
        <authorList>
            <person name="Coil D.A."/>
            <person name="Eisen J.A."/>
            <person name="Holland-Moritz H.E."/>
        </authorList>
    </citation>
    <scope>NUCLEOTIDE SEQUENCE [LARGE SCALE GENOMIC DNA]</scope>
    <source>
        <strain evidence="4 5">78-1</strain>
    </source>
</reference>
<protein>
    <submittedName>
        <fullName evidence="4">N(5)-(Carboxyethyl)ornithine synthase</fullName>
    </submittedName>
</protein>
<dbReference type="InterPro" id="IPR007886">
    <property type="entry name" value="AlaDH/PNT_N"/>
</dbReference>
<dbReference type="PANTHER" id="PTHR42795:SF1">
    <property type="entry name" value="ALANINE DEHYDROGENASE"/>
    <property type="match status" value="1"/>
</dbReference>
<dbReference type="PANTHER" id="PTHR42795">
    <property type="entry name" value="ALANINE DEHYDROGENASE"/>
    <property type="match status" value="1"/>
</dbReference>
<dbReference type="OrthoDB" id="9804592at2"/>
<dbReference type="AlphaFoldDB" id="A0A073IP71"/>
<dbReference type="SMART" id="SM01003">
    <property type="entry name" value="AlaDh_PNT_N"/>
    <property type="match status" value="1"/>
</dbReference>
<evidence type="ECO:0000256" key="1">
    <source>
        <dbReference type="ARBA" id="ARBA00023002"/>
    </source>
</evidence>